<comment type="subcellular location">
    <subcellularLocation>
        <location evidence="1">Nucleus</location>
        <location evidence="1">Nucleolus</location>
    </subcellularLocation>
</comment>
<evidence type="ECO:0000256" key="8">
    <source>
        <dbReference type="SAM" id="MobiDB-lite"/>
    </source>
</evidence>
<feature type="compositionally biased region" description="Acidic residues" evidence="8">
    <location>
        <begin position="183"/>
        <end position="201"/>
    </location>
</feature>
<dbReference type="Pfam" id="PF00400">
    <property type="entry name" value="WD40"/>
    <property type="match status" value="1"/>
</dbReference>
<comment type="similarity">
    <text evidence="6">Belongs to the WD repeat UTP18 family.</text>
</comment>
<evidence type="ECO:0000256" key="7">
    <source>
        <dbReference type="PROSITE-ProRule" id="PRU00221"/>
    </source>
</evidence>
<dbReference type="EMBL" id="JALLBG020000203">
    <property type="protein sequence ID" value="KAL3759317.1"/>
    <property type="molecule type" value="Genomic_DNA"/>
</dbReference>
<dbReference type="GO" id="GO:0006364">
    <property type="term" value="P:rRNA processing"/>
    <property type="evidence" value="ECO:0007669"/>
    <property type="project" value="UniProtKB-KW"/>
</dbReference>
<evidence type="ECO:0000313" key="10">
    <source>
        <dbReference type="Proteomes" id="UP001530293"/>
    </source>
</evidence>
<evidence type="ECO:0000256" key="4">
    <source>
        <dbReference type="ARBA" id="ARBA00022737"/>
    </source>
</evidence>
<gene>
    <name evidence="9" type="ORF">ACHAWU_006101</name>
</gene>
<feature type="compositionally biased region" description="Basic and acidic residues" evidence="8">
    <location>
        <begin position="244"/>
        <end position="258"/>
    </location>
</feature>
<feature type="compositionally biased region" description="Low complexity" evidence="8">
    <location>
        <begin position="16"/>
        <end position="26"/>
    </location>
</feature>
<dbReference type="InterPro" id="IPR036322">
    <property type="entry name" value="WD40_repeat_dom_sf"/>
</dbReference>
<evidence type="ECO:0000256" key="6">
    <source>
        <dbReference type="ARBA" id="ARBA00025767"/>
    </source>
</evidence>
<dbReference type="SUPFAM" id="SSF50978">
    <property type="entry name" value="WD40 repeat-like"/>
    <property type="match status" value="1"/>
</dbReference>
<dbReference type="PANTHER" id="PTHR18359:SF0">
    <property type="entry name" value="U3 SMALL NUCLEOLAR RNA-ASSOCIATED PROTEIN 18 HOMOLOG"/>
    <property type="match status" value="1"/>
</dbReference>
<dbReference type="Gene3D" id="2.130.10.10">
    <property type="entry name" value="YVTN repeat-like/Quinoprotein amine dehydrogenase"/>
    <property type="match status" value="1"/>
</dbReference>
<evidence type="ECO:0000256" key="5">
    <source>
        <dbReference type="ARBA" id="ARBA00023242"/>
    </source>
</evidence>
<reference evidence="9 10" key="1">
    <citation type="submission" date="2024-10" db="EMBL/GenBank/DDBJ databases">
        <title>Updated reference genomes for cyclostephanoid diatoms.</title>
        <authorList>
            <person name="Roberts W.R."/>
            <person name="Alverson A.J."/>
        </authorList>
    </citation>
    <scope>NUCLEOTIDE SEQUENCE [LARGE SCALE GENOMIC DNA]</scope>
    <source>
        <strain evidence="9 10">AJA232-27</strain>
    </source>
</reference>
<feature type="region of interest" description="Disordered" evidence="8">
    <location>
        <begin position="1"/>
        <end position="106"/>
    </location>
</feature>
<dbReference type="PANTHER" id="PTHR18359">
    <property type="entry name" value="WD-REPEAT PROTEIN-RELATED"/>
    <property type="match status" value="1"/>
</dbReference>
<comment type="caution">
    <text evidence="9">The sequence shown here is derived from an EMBL/GenBank/DDBJ whole genome shotgun (WGS) entry which is preliminary data.</text>
</comment>
<accession>A0ABD3M6U0</accession>
<name>A0ABD3M6U0_9STRA</name>
<dbReference type="GO" id="GO:0005730">
    <property type="term" value="C:nucleolus"/>
    <property type="evidence" value="ECO:0007669"/>
    <property type="project" value="UniProtKB-SubCell"/>
</dbReference>
<dbReference type="InterPro" id="IPR001680">
    <property type="entry name" value="WD40_rpt"/>
</dbReference>
<keyword evidence="4" id="KW-0677">Repeat</keyword>
<keyword evidence="5" id="KW-0539">Nucleus</keyword>
<evidence type="ECO:0000256" key="2">
    <source>
        <dbReference type="ARBA" id="ARBA00022552"/>
    </source>
</evidence>
<keyword evidence="10" id="KW-1185">Reference proteome</keyword>
<sequence>MTKQRSKSAKQPQKRSSLVSPLTSSVPDDDWLGDNDDLREQVGGGDDVGGDDIPTRGSDAPQRKSDRSSSKKSISSSAGGSSSRVDSNSNSKNRASSRGIKTMSESKLMEEAALTALLFGSHDDEIGARNALSAMTASTAAFGDNDGATGTATWAAQNDATWAKDEDLFAIDRSGEDVLADNNENDNPDDEHELDEDDGDGMDSNRDYDDDEESMMHGKLEEGGSNNKAMMTGAAWRDSDSEEESHNSDNDEDNHSIGEEEDSEDSDAAAKRRSKKQKKGVSLVDGPNRLKKLRRYADETNPISVKEYELRLRERFITTASVAARTDWADVGLARQLQDQQHGDDNEVETLGKRQKKKSGGYASSDSDDEDDAAEQILESNASLFDTGRGGRRSLPPTILDVLRSRDGNLQDPNNSVVSATQFHPNSDENNPLLMTAGLDKMLRFFRIGDGDEGETHSKIHGIHLPKLPITCASFLGSGELASSVILSGRRPFFYVYDAVSGNIQKIASISGRAERSLEKFRVSPDGRVIAFVGNDGYVILVDGKTRQWIGEVKMNGSVRALTFTEDSEYILGSGSDGDVYRWHIGSRRCVERFHNEDGTITSSLALSSRFLAVGAESGVVNLYNDKYSSSMQFYSRNRGGGSMSSRGGLSLTNTDRTPHKSIMNLTTSADNLCFNSTGDILAMSTKREKNGLKLLHVPSATVFSNWPTSKTPLKYVWSMDFSPGSKYLAVGNDHGKVLLYRLKHYWD</sequence>
<feature type="repeat" description="WD" evidence="7">
    <location>
        <begin position="552"/>
        <end position="593"/>
    </location>
</feature>
<feature type="compositionally biased region" description="Low complexity" evidence="8">
    <location>
        <begin position="71"/>
        <end position="98"/>
    </location>
</feature>
<protein>
    <recommendedName>
        <fullName evidence="11">U3 small nucleolar RNA-associated protein 18</fullName>
    </recommendedName>
</protein>
<evidence type="ECO:0000256" key="1">
    <source>
        <dbReference type="ARBA" id="ARBA00004604"/>
    </source>
</evidence>
<feature type="region of interest" description="Disordered" evidence="8">
    <location>
        <begin position="339"/>
        <end position="372"/>
    </location>
</feature>
<evidence type="ECO:0000256" key="3">
    <source>
        <dbReference type="ARBA" id="ARBA00022574"/>
    </source>
</evidence>
<keyword evidence="2" id="KW-0698">rRNA processing</keyword>
<keyword evidence="3 7" id="KW-0853">WD repeat</keyword>
<dbReference type="PROSITE" id="PS50082">
    <property type="entry name" value="WD_REPEATS_2"/>
    <property type="match status" value="1"/>
</dbReference>
<dbReference type="InterPro" id="IPR015943">
    <property type="entry name" value="WD40/YVTN_repeat-like_dom_sf"/>
</dbReference>
<dbReference type="AlphaFoldDB" id="A0ABD3M6U0"/>
<evidence type="ECO:0008006" key="11">
    <source>
        <dbReference type="Google" id="ProtNLM"/>
    </source>
</evidence>
<organism evidence="9 10">
    <name type="scientific">Discostella pseudostelligera</name>
    <dbReference type="NCBI Taxonomy" id="259834"/>
    <lineage>
        <taxon>Eukaryota</taxon>
        <taxon>Sar</taxon>
        <taxon>Stramenopiles</taxon>
        <taxon>Ochrophyta</taxon>
        <taxon>Bacillariophyta</taxon>
        <taxon>Coscinodiscophyceae</taxon>
        <taxon>Thalassiosirophycidae</taxon>
        <taxon>Stephanodiscales</taxon>
        <taxon>Stephanodiscaceae</taxon>
        <taxon>Discostella</taxon>
    </lineage>
</organism>
<feature type="compositionally biased region" description="Acidic residues" evidence="8">
    <location>
        <begin position="27"/>
        <end position="37"/>
    </location>
</feature>
<feature type="region of interest" description="Disordered" evidence="8">
    <location>
        <begin position="172"/>
        <end position="295"/>
    </location>
</feature>
<evidence type="ECO:0000313" key="9">
    <source>
        <dbReference type="EMBL" id="KAL3759317.1"/>
    </source>
</evidence>
<proteinExistence type="inferred from homology"/>
<dbReference type="InterPro" id="IPR045161">
    <property type="entry name" value="Utp18"/>
</dbReference>
<dbReference type="Proteomes" id="UP001530293">
    <property type="component" value="Unassembled WGS sequence"/>
</dbReference>
<dbReference type="SMART" id="SM00320">
    <property type="entry name" value="WD40"/>
    <property type="match status" value="5"/>
</dbReference>